<organism evidence="5 6">
    <name type="scientific">Brevundimonas subvibrioides (strain ATCC 15264 / DSM 4735 / LMG 14903 / NBRC 16000 / CB 81)</name>
    <name type="common">Caulobacter subvibrioides</name>
    <dbReference type="NCBI Taxonomy" id="633149"/>
    <lineage>
        <taxon>Bacteria</taxon>
        <taxon>Pseudomonadati</taxon>
        <taxon>Pseudomonadota</taxon>
        <taxon>Alphaproteobacteria</taxon>
        <taxon>Caulobacterales</taxon>
        <taxon>Caulobacteraceae</taxon>
        <taxon>Brevundimonas</taxon>
    </lineage>
</organism>
<dbReference type="Pfam" id="PF00563">
    <property type="entry name" value="EAL"/>
    <property type="match status" value="1"/>
</dbReference>
<dbReference type="RefSeq" id="WP_013268461.1">
    <property type="nucleotide sequence ID" value="NC_014375.1"/>
</dbReference>
<dbReference type="PANTHER" id="PTHR33121">
    <property type="entry name" value="CYCLIC DI-GMP PHOSPHODIESTERASE PDEF"/>
    <property type="match status" value="1"/>
</dbReference>
<keyword evidence="1" id="KW-1133">Transmembrane helix</keyword>
<dbReference type="GO" id="GO:0007165">
    <property type="term" value="P:signal transduction"/>
    <property type="evidence" value="ECO:0007669"/>
    <property type="project" value="InterPro"/>
</dbReference>
<evidence type="ECO:0000259" key="3">
    <source>
        <dbReference type="PROSITE" id="PS50885"/>
    </source>
</evidence>
<dbReference type="KEGG" id="bsb:Bresu_1046"/>
<dbReference type="InterPro" id="IPR029150">
    <property type="entry name" value="dCache_3"/>
</dbReference>
<feature type="domain" description="HAMP" evidence="3">
    <location>
        <begin position="293"/>
        <end position="344"/>
    </location>
</feature>
<dbReference type="InterPro" id="IPR000160">
    <property type="entry name" value="GGDEF_dom"/>
</dbReference>
<keyword evidence="1" id="KW-0812">Transmembrane</keyword>
<protein>
    <submittedName>
        <fullName evidence="5">Diguanylate cyclase/phosphodiesterase with extracellular sensor</fullName>
    </submittedName>
</protein>
<dbReference type="InterPro" id="IPR043128">
    <property type="entry name" value="Rev_trsase/Diguanyl_cyclase"/>
</dbReference>
<dbReference type="Gene3D" id="3.20.20.450">
    <property type="entry name" value="EAL domain"/>
    <property type="match status" value="1"/>
</dbReference>
<dbReference type="SUPFAM" id="SSF55073">
    <property type="entry name" value="Nucleotide cyclase"/>
    <property type="match status" value="1"/>
</dbReference>
<accession>D9QNS5</accession>
<feature type="transmembrane region" description="Helical" evidence="1">
    <location>
        <begin position="12"/>
        <end position="34"/>
    </location>
</feature>
<dbReference type="GO" id="GO:0016020">
    <property type="term" value="C:membrane"/>
    <property type="evidence" value="ECO:0007669"/>
    <property type="project" value="InterPro"/>
</dbReference>
<feature type="domain" description="EAL" evidence="2">
    <location>
        <begin position="511"/>
        <end position="761"/>
    </location>
</feature>
<evidence type="ECO:0000259" key="4">
    <source>
        <dbReference type="PROSITE" id="PS50887"/>
    </source>
</evidence>
<feature type="transmembrane region" description="Helical" evidence="1">
    <location>
        <begin position="269"/>
        <end position="291"/>
    </location>
</feature>
<dbReference type="InterPro" id="IPR029787">
    <property type="entry name" value="Nucleotide_cyclase"/>
</dbReference>
<gene>
    <name evidence="5" type="ordered locus">Bresu_1046</name>
</gene>
<dbReference type="InterPro" id="IPR003660">
    <property type="entry name" value="HAMP_dom"/>
</dbReference>
<dbReference type="InParanoid" id="D9QNS5"/>
<dbReference type="CDD" id="cd06225">
    <property type="entry name" value="HAMP"/>
    <property type="match status" value="1"/>
</dbReference>
<dbReference type="CDD" id="cd01948">
    <property type="entry name" value="EAL"/>
    <property type="match status" value="1"/>
</dbReference>
<dbReference type="SUPFAM" id="SSF141868">
    <property type="entry name" value="EAL domain-like"/>
    <property type="match status" value="1"/>
</dbReference>
<proteinExistence type="predicted"/>
<dbReference type="PANTHER" id="PTHR33121:SF79">
    <property type="entry name" value="CYCLIC DI-GMP PHOSPHODIESTERASE PDED-RELATED"/>
    <property type="match status" value="1"/>
</dbReference>
<name>D9QNS5_BRESC</name>
<dbReference type="Proteomes" id="UP000002696">
    <property type="component" value="Chromosome"/>
</dbReference>
<dbReference type="EMBL" id="CP002102">
    <property type="protein sequence ID" value="ADL00358.1"/>
    <property type="molecule type" value="Genomic_DNA"/>
</dbReference>
<dbReference type="Gene3D" id="6.10.340.10">
    <property type="match status" value="1"/>
</dbReference>
<keyword evidence="1" id="KW-0472">Membrane</keyword>
<dbReference type="InterPro" id="IPR050706">
    <property type="entry name" value="Cyclic-di-GMP_PDE-like"/>
</dbReference>
<dbReference type="OrthoDB" id="9790882at2"/>
<dbReference type="eggNOG" id="COG2199">
    <property type="taxonomic scope" value="Bacteria"/>
</dbReference>
<dbReference type="PROSITE" id="PS50885">
    <property type="entry name" value="HAMP"/>
    <property type="match status" value="1"/>
</dbReference>
<dbReference type="STRING" id="633149.Bresu_1046"/>
<dbReference type="AlphaFoldDB" id="D9QNS5"/>
<dbReference type="Gene3D" id="3.30.70.270">
    <property type="match status" value="1"/>
</dbReference>
<reference evidence="6" key="1">
    <citation type="journal article" date="2011" name="J. Bacteriol.">
        <title>Genome sequences of eight morphologically diverse alphaproteobacteria.</title>
        <authorList>
            <consortium name="US DOE Joint Genome Institute"/>
            <person name="Brown P.J."/>
            <person name="Kysela D.T."/>
            <person name="Buechlein A."/>
            <person name="Hemmerich C."/>
            <person name="Brun Y.V."/>
        </authorList>
    </citation>
    <scope>NUCLEOTIDE SEQUENCE [LARGE SCALE GENOMIC DNA]</scope>
    <source>
        <strain evidence="6">ATCC 15264 / DSM 4735 / LMG 14903 / NBRC 16000 / CB 81</strain>
    </source>
</reference>
<dbReference type="SMART" id="SM00267">
    <property type="entry name" value="GGDEF"/>
    <property type="match status" value="1"/>
</dbReference>
<dbReference type="PROSITE" id="PS50883">
    <property type="entry name" value="EAL"/>
    <property type="match status" value="1"/>
</dbReference>
<dbReference type="SMART" id="SM00304">
    <property type="entry name" value="HAMP"/>
    <property type="match status" value="1"/>
</dbReference>
<feature type="transmembrane region" description="Helical" evidence="1">
    <location>
        <begin position="150"/>
        <end position="169"/>
    </location>
</feature>
<dbReference type="Pfam" id="PF00672">
    <property type="entry name" value="HAMP"/>
    <property type="match status" value="1"/>
</dbReference>
<dbReference type="HOGENOM" id="CLU_000445_70_46_5"/>
<dbReference type="eggNOG" id="COG2200">
    <property type="taxonomic scope" value="Bacteria"/>
</dbReference>
<dbReference type="PROSITE" id="PS50887">
    <property type="entry name" value="GGDEF"/>
    <property type="match status" value="1"/>
</dbReference>
<keyword evidence="6" id="KW-1185">Reference proteome</keyword>
<evidence type="ECO:0000313" key="5">
    <source>
        <dbReference type="EMBL" id="ADL00358.1"/>
    </source>
</evidence>
<dbReference type="GO" id="GO:0071111">
    <property type="term" value="F:cyclic-guanylate-specific phosphodiesterase activity"/>
    <property type="evidence" value="ECO:0007669"/>
    <property type="project" value="InterPro"/>
</dbReference>
<dbReference type="InterPro" id="IPR035919">
    <property type="entry name" value="EAL_sf"/>
</dbReference>
<dbReference type="InterPro" id="IPR001633">
    <property type="entry name" value="EAL_dom"/>
</dbReference>
<sequence>MLRFRTLRTRMTVLYAGLFGIALILVATAVFTAITGSARGLVRDELTASGAVYGQLWESRSAQLHQGASVLAQDFGFREAVATEDEPTVRSALDNLRARQQVDGALILGVDGYATGAGLTLDEAATDTLWQGLNAGGIEAGVLTVDGQPYQAVAAPIMAPVLIGWVVFVERLDQAQMRKLETLSAIPLTASVLTSSNAGWRDMAGPTSALDGAIDQALTTPRGRPIEARLDEGEAMVLAKPLPSFDADAPAVLTLSYPMARALRPYAPMFWALGAIALAGFGLLLGGTWFLSRGLTRPITDLDQAVHRLQAGEHAEVTVSSPDEIGRLAQSFNAMAGDIRDREARLTHMALHEQETGLPNRLWLEQQVAVHTDGFVVVLGIDRFPIVRNAIGYDAMGQLLSALATRITETAGGVKVARVSAGVVGMVLTAADAAEALALAERLCAVADRPVKLIGATVDATLRAGVASAVDVTGGVDSLIDRAAIALDQARDGHRKAARFDATAYGDPVGNLSLISDLMGALESDQVWMAYQPKFDLRANAITGVEGLMRWNHPRRGFVSPDLFITMAEETGQIRELTEWGLRRAIADQKTLAAAGHALTMSVNISGRLLTDESFADHALAEVARAGADMIFEITETAVIDNPAMALGIVDRFSAAGIRVSIDDYGSGLSSLSYLKQIRADELKIDKAFILTLDESARDALLVKSTIDLAHSLGLKVTAEGVETATALALLRGMGCDTAQGYFIARALPMAGLIERLGQPAVEEVKAA</sequence>
<dbReference type="SUPFAM" id="SSF158472">
    <property type="entry name" value="HAMP domain-like"/>
    <property type="match status" value="1"/>
</dbReference>
<feature type="domain" description="GGDEF" evidence="4">
    <location>
        <begin position="372"/>
        <end position="502"/>
    </location>
</feature>
<evidence type="ECO:0000256" key="1">
    <source>
        <dbReference type="SAM" id="Phobius"/>
    </source>
</evidence>
<evidence type="ECO:0000259" key="2">
    <source>
        <dbReference type="PROSITE" id="PS50883"/>
    </source>
</evidence>
<dbReference type="eggNOG" id="COG3850">
    <property type="taxonomic scope" value="Bacteria"/>
</dbReference>
<dbReference type="Pfam" id="PF14827">
    <property type="entry name" value="dCache_3"/>
    <property type="match status" value="1"/>
</dbReference>
<dbReference type="Pfam" id="PF00990">
    <property type="entry name" value="GGDEF"/>
    <property type="match status" value="1"/>
</dbReference>
<evidence type="ECO:0000313" key="6">
    <source>
        <dbReference type="Proteomes" id="UP000002696"/>
    </source>
</evidence>
<dbReference type="SMART" id="SM00052">
    <property type="entry name" value="EAL"/>
    <property type="match status" value="1"/>
</dbReference>